<proteinExistence type="predicted"/>
<feature type="compositionally biased region" description="Basic and acidic residues" evidence="1">
    <location>
        <begin position="100"/>
        <end position="111"/>
    </location>
</feature>
<dbReference type="Proteomes" id="UP000283530">
    <property type="component" value="Unassembled WGS sequence"/>
</dbReference>
<feature type="region of interest" description="Disordered" evidence="1">
    <location>
        <begin position="45"/>
        <end position="64"/>
    </location>
</feature>
<accession>A0A443P2L3</accession>
<dbReference type="EMBL" id="QPKB01000005">
    <property type="protein sequence ID" value="RWR84987.1"/>
    <property type="molecule type" value="Genomic_DNA"/>
</dbReference>
<gene>
    <name evidence="2" type="ORF">CKAN_01382700</name>
</gene>
<reference evidence="2 3" key="1">
    <citation type="journal article" date="2019" name="Nat. Plants">
        <title>Stout camphor tree genome fills gaps in understanding of flowering plant genome evolution.</title>
        <authorList>
            <person name="Chaw S.M."/>
            <person name="Liu Y.C."/>
            <person name="Wu Y.W."/>
            <person name="Wang H.Y."/>
            <person name="Lin C.I."/>
            <person name="Wu C.S."/>
            <person name="Ke H.M."/>
            <person name="Chang L.Y."/>
            <person name="Hsu C.Y."/>
            <person name="Yang H.T."/>
            <person name="Sudianto E."/>
            <person name="Hsu M.H."/>
            <person name="Wu K.P."/>
            <person name="Wang L.N."/>
            <person name="Leebens-Mack J.H."/>
            <person name="Tsai I.J."/>
        </authorList>
    </citation>
    <scope>NUCLEOTIDE SEQUENCE [LARGE SCALE GENOMIC DNA]</scope>
    <source>
        <strain evidence="3">cv. Chaw 1501</strain>
        <tissue evidence="2">Young leaves</tissue>
    </source>
</reference>
<evidence type="ECO:0000313" key="2">
    <source>
        <dbReference type="EMBL" id="RWR84987.1"/>
    </source>
</evidence>
<name>A0A443P2L3_9MAGN</name>
<protein>
    <submittedName>
        <fullName evidence="2">Uncharacterized protein</fullName>
    </submittedName>
</protein>
<dbReference type="AlphaFoldDB" id="A0A443P2L3"/>
<feature type="compositionally biased region" description="Basic and acidic residues" evidence="1">
    <location>
        <begin position="123"/>
        <end position="133"/>
    </location>
</feature>
<feature type="region of interest" description="Disordered" evidence="1">
    <location>
        <begin position="71"/>
        <end position="144"/>
    </location>
</feature>
<evidence type="ECO:0000256" key="1">
    <source>
        <dbReference type="SAM" id="MobiDB-lite"/>
    </source>
</evidence>
<organism evidence="2 3">
    <name type="scientific">Cinnamomum micranthum f. kanehirae</name>
    <dbReference type="NCBI Taxonomy" id="337451"/>
    <lineage>
        <taxon>Eukaryota</taxon>
        <taxon>Viridiplantae</taxon>
        <taxon>Streptophyta</taxon>
        <taxon>Embryophyta</taxon>
        <taxon>Tracheophyta</taxon>
        <taxon>Spermatophyta</taxon>
        <taxon>Magnoliopsida</taxon>
        <taxon>Magnoliidae</taxon>
        <taxon>Laurales</taxon>
        <taxon>Lauraceae</taxon>
        <taxon>Cinnamomum</taxon>
    </lineage>
</organism>
<feature type="compositionally biased region" description="Basic and acidic residues" evidence="1">
    <location>
        <begin position="71"/>
        <end position="87"/>
    </location>
</feature>
<evidence type="ECO:0000313" key="3">
    <source>
        <dbReference type="Proteomes" id="UP000283530"/>
    </source>
</evidence>
<feature type="compositionally biased region" description="Basic and acidic residues" evidence="1">
    <location>
        <begin position="45"/>
        <end position="60"/>
    </location>
</feature>
<sequence>MLRGDLIFSLFLHTNMEVLFAFYSAFTMSDYDVKWGFVRFLGRERQREGKGERHEGERDIGLAGRGRGLRAGRERYEERGRKGERGRGWAGVAAMGGGQEAKRGGRGRGKDGGLLGGGRRWARGREEERERQGRGLVAACERER</sequence>
<comment type="caution">
    <text evidence="2">The sequence shown here is derived from an EMBL/GenBank/DDBJ whole genome shotgun (WGS) entry which is preliminary data.</text>
</comment>
<keyword evidence="3" id="KW-1185">Reference proteome</keyword>